<reference evidence="1" key="1">
    <citation type="journal article" date="2020" name="Nature">
        <title>Giant virus diversity and host interactions through global metagenomics.</title>
        <authorList>
            <person name="Schulz F."/>
            <person name="Roux S."/>
            <person name="Paez-Espino D."/>
            <person name="Jungbluth S."/>
            <person name="Walsh D.A."/>
            <person name="Denef V.J."/>
            <person name="McMahon K.D."/>
            <person name="Konstantinidis K.T."/>
            <person name="Eloe-Fadrosh E.A."/>
            <person name="Kyrpides N.C."/>
            <person name="Woyke T."/>
        </authorList>
    </citation>
    <scope>NUCLEOTIDE SEQUENCE</scope>
    <source>
        <strain evidence="1">GVMAG-M-3300023174-131</strain>
    </source>
</reference>
<sequence length="59" mass="7116">MTEFVYVLIPNGGEWEDLKIFLTLDDAKNALKNKNYRIEIFEKKDNYFIPSYNSIFYEN</sequence>
<evidence type="ECO:0000313" key="1">
    <source>
        <dbReference type="EMBL" id="QHT13440.1"/>
    </source>
</evidence>
<protein>
    <submittedName>
        <fullName evidence="1">Uncharacterized protein</fullName>
    </submittedName>
</protein>
<dbReference type="EMBL" id="MN739568">
    <property type="protein sequence ID" value="QHT13440.1"/>
    <property type="molecule type" value="Genomic_DNA"/>
</dbReference>
<accession>A0A6C0DAN0</accession>
<name>A0A6C0DAN0_9ZZZZ</name>
<proteinExistence type="predicted"/>
<dbReference type="AlphaFoldDB" id="A0A6C0DAN0"/>
<organism evidence="1">
    <name type="scientific">viral metagenome</name>
    <dbReference type="NCBI Taxonomy" id="1070528"/>
    <lineage>
        <taxon>unclassified sequences</taxon>
        <taxon>metagenomes</taxon>
        <taxon>organismal metagenomes</taxon>
    </lineage>
</organism>